<dbReference type="PANTHER" id="PTHR30046:SF0">
    <property type="entry name" value="FLAGELLAR M-RING PROTEIN"/>
    <property type="match status" value="1"/>
</dbReference>
<name>A0ABX5HV51_9GAMM</name>
<dbReference type="EMBL" id="PYSG01000002">
    <property type="protein sequence ID" value="PTA50771.1"/>
    <property type="molecule type" value="Genomic_DNA"/>
</dbReference>
<accession>A0ABX5HV51</accession>
<dbReference type="InterPro" id="IPR000067">
    <property type="entry name" value="FlgMring_FliF"/>
</dbReference>
<keyword evidence="17" id="KW-0282">Flagellum</keyword>
<keyword evidence="10 12" id="KW-0975">Bacterial flagellum</keyword>
<keyword evidence="7 14" id="KW-0812">Transmembrane</keyword>
<feature type="domain" description="Flagellar M-ring C-terminal" evidence="16">
    <location>
        <begin position="263"/>
        <end position="430"/>
    </location>
</feature>
<dbReference type="PANTHER" id="PTHR30046">
    <property type="entry name" value="FLAGELLAR M-RING PROTEIN"/>
    <property type="match status" value="1"/>
</dbReference>
<evidence type="ECO:0000256" key="14">
    <source>
        <dbReference type="SAM" id="Phobius"/>
    </source>
</evidence>
<dbReference type="Pfam" id="PF01514">
    <property type="entry name" value="YscJ_FliF"/>
    <property type="match status" value="1"/>
</dbReference>
<evidence type="ECO:0000256" key="9">
    <source>
        <dbReference type="ARBA" id="ARBA00023136"/>
    </source>
</evidence>
<evidence type="ECO:0000313" key="17">
    <source>
        <dbReference type="EMBL" id="PTA50771.1"/>
    </source>
</evidence>
<dbReference type="Gene3D" id="3.30.300.30">
    <property type="match status" value="1"/>
</dbReference>
<organism evidence="17 18">
    <name type="scientific">Shewanella morhuae</name>
    <dbReference type="NCBI Taxonomy" id="365591"/>
    <lineage>
        <taxon>Bacteria</taxon>
        <taxon>Pseudomonadati</taxon>
        <taxon>Pseudomonadota</taxon>
        <taxon>Gammaproteobacteria</taxon>
        <taxon>Alteromonadales</taxon>
        <taxon>Shewanellaceae</taxon>
        <taxon>Shewanella</taxon>
    </lineage>
</organism>
<protein>
    <recommendedName>
        <fullName evidence="5 12">Flagellar M-ring protein</fullName>
    </recommendedName>
</protein>
<sequence>MSTEMIVGSNSDSIDQGVQQEHKPGMMANLGSADSLRQITMILALAICLALAVFVMLWAQEPEYRPLGKMETEEMVQVLDVLDKNKVKYQIDVDVIKVPEDKYQEVKMMLSRAGIDNSTTSKDFLTQDSGFGVSQRMEQARLKHSQEENLARAIEQLQSVSRAKVILALPKENVFARNASKPSATVVINTRRGGLGQGEVDAIVDIVASAVQGLEPARVTVTDSNGRLLNSGSQDGASAIARRELELVQQKEAEYRTKIESILVPILGPENFTSQVDVSMDFTAVEQTSKRYNPDLPALRSEMTVENNSTGSSGGIPGALTNQPPMESNIPENATTATESVIAGNSHREATRNFELDTTISHTRQQVGSVRRISVSVAVDFKPGAAGETGQVARVARTEQELSNIRRLLEGAVGFSSQRGDVLEVVTVPFMDQLVDDLPALDLWEQPWFWRAVKLGIGALVILVLILAVVRPMLKRLIYPDSADMPEDMRLGNELAEIEDQYAADTLGMLNTKEAEYSYADDGSIHIPNLHKDDDMIKAIRALVANEPELSTQVIKNWLQDNG</sequence>
<keyword evidence="18" id="KW-1185">Reference proteome</keyword>
<dbReference type="Pfam" id="PF08345">
    <property type="entry name" value="YscJ_FliF_C"/>
    <property type="match status" value="1"/>
</dbReference>
<keyword evidence="6" id="KW-1003">Cell membrane</keyword>
<comment type="function">
    <text evidence="1 12">The M ring may be actively involved in energy transduction.</text>
</comment>
<evidence type="ECO:0000256" key="7">
    <source>
        <dbReference type="ARBA" id="ARBA00022692"/>
    </source>
</evidence>
<reference evidence="17 18" key="1">
    <citation type="submission" date="2018-04" db="EMBL/GenBank/DDBJ databases">
        <title>Genomic sequence of a freshwater isolate of Shewanella morhuae.</title>
        <authorList>
            <person name="Castillo D.E."/>
            <person name="Gram L."/>
        </authorList>
    </citation>
    <scope>NUCLEOTIDE SEQUENCE [LARGE SCALE GENOMIC DNA]</scope>
    <source>
        <strain evidence="17 18">CW7</strain>
    </source>
</reference>
<dbReference type="PIRSF" id="PIRSF004862">
    <property type="entry name" value="FliF"/>
    <property type="match status" value="1"/>
</dbReference>
<evidence type="ECO:0000259" key="16">
    <source>
        <dbReference type="Pfam" id="PF08345"/>
    </source>
</evidence>
<evidence type="ECO:0000256" key="2">
    <source>
        <dbReference type="ARBA" id="ARBA00004117"/>
    </source>
</evidence>
<feature type="domain" description="Flagellar M-ring N-terminal" evidence="15">
    <location>
        <begin position="60"/>
        <end position="230"/>
    </location>
</feature>
<evidence type="ECO:0000256" key="12">
    <source>
        <dbReference type="PIRNR" id="PIRNR004862"/>
    </source>
</evidence>
<evidence type="ECO:0000256" key="8">
    <source>
        <dbReference type="ARBA" id="ARBA00022989"/>
    </source>
</evidence>
<keyword evidence="9 14" id="KW-0472">Membrane</keyword>
<keyword evidence="17" id="KW-0966">Cell projection</keyword>
<dbReference type="PRINTS" id="PR01009">
    <property type="entry name" value="FLGMRINGFLIF"/>
</dbReference>
<feature type="transmembrane region" description="Helical" evidence="14">
    <location>
        <begin position="39"/>
        <end position="59"/>
    </location>
</feature>
<dbReference type="InterPro" id="IPR045851">
    <property type="entry name" value="AMP-bd_C_sf"/>
</dbReference>
<gene>
    <name evidence="17" type="ORF">C9I43_09765</name>
</gene>
<keyword evidence="17" id="KW-0969">Cilium</keyword>
<comment type="caution">
    <text evidence="17">The sequence shown here is derived from an EMBL/GenBank/DDBJ whole genome shotgun (WGS) entry which is preliminary data.</text>
</comment>
<evidence type="ECO:0000256" key="4">
    <source>
        <dbReference type="ARBA" id="ARBA00007971"/>
    </source>
</evidence>
<dbReference type="InterPro" id="IPR043427">
    <property type="entry name" value="YscJ/FliF"/>
</dbReference>
<evidence type="ECO:0000256" key="11">
    <source>
        <dbReference type="ARBA" id="ARBA00025936"/>
    </source>
</evidence>
<dbReference type="InterPro" id="IPR006182">
    <property type="entry name" value="FliF_N_dom"/>
</dbReference>
<dbReference type="InterPro" id="IPR013556">
    <property type="entry name" value="Flag_M-ring_C"/>
</dbReference>
<comment type="subcellular location">
    <subcellularLocation>
        <location evidence="2 12">Bacterial flagellum basal body</location>
    </subcellularLocation>
    <subcellularLocation>
        <location evidence="3">Cell membrane</location>
        <topology evidence="3">Multi-pass membrane protein</topology>
    </subcellularLocation>
</comment>
<feature type="region of interest" description="Disordered" evidence="13">
    <location>
        <begin position="305"/>
        <end position="328"/>
    </location>
</feature>
<evidence type="ECO:0000259" key="15">
    <source>
        <dbReference type="Pfam" id="PF01514"/>
    </source>
</evidence>
<evidence type="ECO:0000256" key="6">
    <source>
        <dbReference type="ARBA" id="ARBA00022475"/>
    </source>
</evidence>
<evidence type="ECO:0000256" key="3">
    <source>
        <dbReference type="ARBA" id="ARBA00004651"/>
    </source>
</evidence>
<dbReference type="Proteomes" id="UP000240506">
    <property type="component" value="Unassembled WGS sequence"/>
</dbReference>
<comment type="subunit">
    <text evidence="11">The basal body constitutes a major portion of the flagellar organelle and consists of four rings (L,P,S, and M) mounted on a central rod. The M ring is integral to the inner membrane of the cell and may be connected to the flagellar rod via the S ring. The S (supramembrane ring) lies just distal to the M ring. The L and P rings lie in the outer membrane and the periplasmic space, respectively.</text>
</comment>
<feature type="transmembrane region" description="Helical" evidence="14">
    <location>
        <begin position="448"/>
        <end position="470"/>
    </location>
</feature>
<proteinExistence type="inferred from homology"/>
<dbReference type="NCBIfam" id="TIGR00206">
    <property type="entry name" value="fliF"/>
    <property type="match status" value="1"/>
</dbReference>
<evidence type="ECO:0000256" key="5">
    <source>
        <dbReference type="ARBA" id="ARBA00017949"/>
    </source>
</evidence>
<evidence type="ECO:0000256" key="13">
    <source>
        <dbReference type="SAM" id="MobiDB-lite"/>
    </source>
</evidence>
<evidence type="ECO:0000256" key="10">
    <source>
        <dbReference type="ARBA" id="ARBA00023143"/>
    </source>
</evidence>
<evidence type="ECO:0000313" key="18">
    <source>
        <dbReference type="Proteomes" id="UP000240506"/>
    </source>
</evidence>
<evidence type="ECO:0000256" key="1">
    <source>
        <dbReference type="ARBA" id="ARBA00003820"/>
    </source>
</evidence>
<comment type="similarity">
    <text evidence="4 12">Belongs to the FliF family.</text>
</comment>
<keyword evidence="8 14" id="KW-1133">Transmembrane helix</keyword>